<proteinExistence type="predicted"/>
<organism evidence="1">
    <name type="scientific">Magallana gigas</name>
    <name type="common">Pacific oyster</name>
    <name type="synonym">Crassostrea gigas</name>
    <dbReference type="NCBI Taxonomy" id="29159"/>
    <lineage>
        <taxon>Eukaryota</taxon>
        <taxon>Metazoa</taxon>
        <taxon>Spiralia</taxon>
        <taxon>Lophotrochozoa</taxon>
        <taxon>Mollusca</taxon>
        <taxon>Bivalvia</taxon>
        <taxon>Autobranchia</taxon>
        <taxon>Pteriomorphia</taxon>
        <taxon>Ostreida</taxon>
        <taxon>Ostreoidea</taxon>
        <taxon>Ostreidae</taxon>
        <taxon>Magallana</taxon>
    </lineage>
</organism>
<dbReference type="InParanoid" id="K1PWM2"/>
<dbReference type="AlphaFoldDB" id="K1PWM2"/>
<gene>
    <name evidence="1" type="ORF">CGI_10013309</name>
</gene>
<accession>K1PWM2</accession>
<sequence length="107" mass="11897">MNRLWTVVFLLTGLKLSLAWEIKVLEHNNQTTTPNFTSTEKSYLSKDDATIGTAVGVTLAAVVVIGIIIVIIIMKWKKVSPLTFIRNCNESTPTGEESEPMKDMKTN</sequence>
<dbReference type="HOGENOM" id="CLU_2212450_0_0_1"/>
<evidence type="ECO:0000313" key="1">
    <source>
        <dbReference type="EMBL" id="EKC23424.1"/>
    </source>
</evidence>
<dbReference type="EMBL" id="JH818700">
    <property type="protein sequence ID" value="EKC23424.1"/>
    <property type="molecule type" value="Genomic_DNA"/>
</dbReference>
<reference evidence="1" key="1">
    <citation type="journal article" date="2012" name="Nature">
        <title>The oyster genome reveals stress adaptation and complexity of shell formation.</title>
        <authorList>
            <person name="Zhang G."/>
            <person name="Fang X."/>
            <person name="Guo X."/>
            <person name="Li L."/>
            <person name="Luo R."/>
            <person name="Xu F."/>
            <person name="Yang P."/>
            <person name="Zhang L."/>
            <person name="Wang X."/>
            <person name="Qi H."/>
            <person name="Xiong Z."/>
            <person name="Que H."/>
            <person name="Xie Y."/>
            <person name="Holland P.W."/>
            <person name="Paps J."/>
            <person name="Zhu Y."/>
            <person name="Wu F."/>
            <person name="Chen Y."/>
            <person name="Wang J."/>
            <person name="Peng C."/>
            <person name="Meng J."/>
            <person name="Yang L."/>
            <person name="Liu J."/>
            <person name="Wen B."/>
            <person name="Zhang N."/>
            <person name="Huang Z."/>
            <person name="Zhu Q."/>
            <person name="Feng Y."/>
            <person name="Mount A."/>
            <person name="Hedgecock D."/>
            <person name="Xu Z."/>
            <person name="Liu Y."/>
            <person name="Domazet-Loso T."/>
            <person name="Du Y."/>
            <person name="Sun X."/>
            <person name="Zhang S."/>
            <person name="Liu B."/>
            <person name="Cheng P."/>
            <person name="Jiang X."/>
            <person name="Li J."/>
            <person name="Fan D."/>
            <person name="Wang W."/>
            <person name="Fu W."/>
            <person name="Wang T."/>
            <person name="Wang B."/>
            <person name="Zhang J."/>
            <person name="Peng Z."/>
            <person name="Li Y."/>
            <person name="Li N."/>
            <person name="Wang J."/>
            <person name="Chen M."/>
            <person name="He Y."/>
            <person name="Tan F."/>
            <person name="Song X."/>
            <person name="Zheng Q."/>
            <person name="Huang R."/>
            <person name="Yang H."/>
            <person name="Du X."/>
            <person name="Chen L."/>
            <person name="Yang M."/>
            <person name="Gaffney P.M."/>
            <person name="Wang S."/>
            <person name="Luo L."/>
            <person name="She Z."/>
            <person name="Ming Y."/>
            <person name="Huang W."/>
            <person name="Zhang S."/>
            <person name="Huang B."/>
            <person name="Zhang Y."/>
            <person name="Qu T."/>
            <person name="Ni P."/>
            <person name="Miao G."/>
            <person name="Wang J."/>
            <person name="Wang Q."/>
            <person name="Steinberg C.E."/>
            <person name="Wang H."/>
            <person name="Li N."/>
            <person name="Qian L."/>
            <person name="Zhang G."/>
            <person name="Li Y."/>
            <person name="Yang H."/>
            <person name="Liu X."/>
            <person name="Wang J."/>
            <person name="Yin Y."/>
            <person name="Wang J."/>
        </authorList>
    </citation>
    <scope>NUCLEOTIDE SEQUENCE [LARGE SCALE GENOMIC DNA]</scope>
    <source>
        <strain evidence="1">05x7-T-G4-1.051#20</strain>
    </source>
</reference>
<protein>
    <submittedName>
        <fullName evidence="1">Uncharacterized protein</fullName>
    </submittedName>
</protein>
<name>K1PWM2_MAGGI</name>